<name>E8QXC2_ISOPI</name>
<proteinExistence type="predicted"/>
<evidence type="ECO:0000256" key="1">
    <source>
        <dbReference type="SAM" id="MobiDB-lite"/>
    </source>
</evidence>
<dbReference type="KEGG" id="ipa:Isop_1378"/>
<reference key="1">
    <citation type="submission" date="2010-11" db="EMBL/GenBank/DDBJ databases">
        <title>The complete sequence of chromosome of Isophaera pallida ATCC 43644.</title>
        <authorList>
            <consortium name="US DOE Joint Genome Institute (JGI-PGF)"/>
            <person name="Lucas S."/>
            <person name="Copeland A."/>
            <person name="Lapidus A."/>
            <person name="Bruce D."/>
            <person name="Goodwin L."/>
            <person name="Pitluck S."/>
            <person name="Kyrpides N."/>
            <person name="Mavromatis K."/>
            <person name="Pagani I."/>
            <person name="Ivanova N."/>
            <person name="Saunders E."/>
            <person name="Brettin T."/>
            <person name="Detter J.C."/>
            <person name="Han C."/>
            <person name="Tapia R."/>
            <person name="Land M."/>
            <person name="Hauser L."/>
            <person name="Markowitz V."/>
            <person name="Cheng J.-F."/>
            <person name="Hugenholtz P."/>
            <person name="Woyke T."/>
            <person name="Wu D."/>
            <person name="Eisen J.A."/>
        </authorList>
    </citation>
    <scope>NUCLEOTIDE SEQUENCE</scope>
    <source>
        <strain>ATCC 43644</strain>
    </source>
</reference>
<accession>E8QXC2</accession>
<dbReference type="Proteomes" id="UP000008631">
    <property type="component" value="Chromosome"/>
</dbReference>
<dbReference type="RefSeq" id="WP_013564251.1">
    <property type="nucleotide sequence ID" value="NC_014962.1"/>
</dbReference>
<gene>
    <name evidence="3" type="ordered locus">Isop_1378</name>
</gene>
<dbReference type="AlphaFoldDB" id="E8QXC2"/>
<feature type="domain" description="DUF4097" evidence="2">
    <location>
        <begin position="208"/>
        <end position="316"/>
    </location>
</feature>
<reference evidence="3 4" key="2">
    <citation type="journal article" date="2011" name="Stand. Genomic Sci.">
        <title>Complete genome sequence of Isosphaera pallida type strain (IS1B).</title>
        <authorList>
            <consortium name="US DOE Joint Genome Institute (JGI-PGF)"/>
            <person name="Goker M."/>
            <person name="Cleland D."/>
            <person name="Saunders E."/>
            <person name="Lapidus A."/>
            <person name="Nolan M."/>
            <person name="Lucas S."/>
            <person name="Hammon N."/>
            <person name="Deshpande S."/>
            <person name="Cheng J.F."/>
            <person name="Tapia R."/>
            <person name="Han C."/>
            <person name="Goodwin L."/>
            <person name="Pitluck S."/>
            <person name="Liolios K."/>
            <person name="Pagani I."/>
            <person name="Ivanova N."/>
            <person name="Mavromatis K."/>
            <person name="Pati A."/>
            <person name="Chen A."/>
            <person name="Palaniappan K."/>
            <person name="Land M."/>
            <person name="Hauser L."/>
            <person name="Chang Y.J."/>
            <person name="Jeffries C.D."/>
            <person name="Detter J.C."/>
            <person name="Beck B."/>
            <person name="Woyke T."/>
            <person name="Bristow J."/>
            <person name="Eisen J.A."/>
            <person name="Markowitz V."/>
            <person name="Hugenholtz P."/>
            <person name="Kyrpides N.C."/>
            <person name="Klenk H.P."/>
        </authorList>
    </citation>
    <scope>NUCLEOTIDE SEQUENCE [LARGE SCALE GENOMIC DNA]</scope>
    <source>
        <strain evidence="4">ATCC 43644 / DSM 9630 / IS1B</strain>
    </source>
</reference>
<evidence type="ECO:0000313" key="3">
    <source>
        <dbReference type="EMBL" id="ADV61963.1"/>
    </source>
</evidence>
<sequence>MFRFGKPCKRGHQQDPLIVVIDERGRVSSERLGEPGIRFLDDEPSSAVSTSNKAKTTEPPNAETRGDAKAKAAGGWPVTTLVFLGVVVGGVALNEVGLLDLERSRVESPVVKEFELTTGASLRVESFNGPIQVRRGASDMVRCEVVRIGEAPTQQAARAIAEGIVVETQREEAEGVERLTLKVSAPDVQPGFSALAEVRVEAPADMAIDLKAQNGSVDVRDWNGQVAVHTNNGSINIRGGRGQYLLASRNGSVMVEARDAVVQASTDNGRIEFRGDFAPGESKLENRNGSIKVKLSPNQSIELDASTINGSIKTDLVPKRPHRGPGRDPDHDRDRPKHVTSLIKTLGEHPQASLVMRTINGSIEVGMERRD</sequence>
<evidence type="ECO:0000313" key="4">
    <source>
        <dbReference type="Proteomes" id="UP000008631"/>
    </source>
</evidence>
<feature type="compositionally biased region" description="Basic and acidic residues" evidence="1">
    <location>
        <begin position="325"/>
        <end position="337"/>
    </location>
</feature>
<feature type="region of interest" description="Disordered" evidence="1">
    <location>
        <begin position="306"/>
        <end position="337"/>
    </location>
</feature>
<evidence type="ECO:0000259" key="2">
    <source>
        <dbReference type="Pfam" id="PF13349"/>
    </source>
</evidence>
<dbReference type="EMBL" id="CP002353">
    <property type="protein sequence ID" value="ADV61963.1"/>
    <property type="molecule type" value="Genomic_DNA"/>
</dbReference>
<dbReference type="eggNOG" id="COG3595">
    <property type="taxonomic scope" value="Bacteria"/>
</dbReference>
<dbReference type="InParanoid" id="E8QXC2"/>
<dbReference type="HOGENOM" id="CLU_745516_0_0_0"/>
<dbReference type="Pfam" id="PF13349">
    <property type="entry name" value="DUF4097"/>
    <property type="match status" value="1"/>
</dbReference>
<protein>
    <recommendedName>
        <fullName evidence="2">DUF4097 domain-containing protein</fullName>
    </recommendedName>
</protein>
<keyword evidence="4" id="KW-1185">Reference proteome</keyword>
<organism evidence="3 4">
    <name type="scientific">Isosphaera pallida (strain ATCC 43644 / DSM 9630 / IS1B)</name>
    <dbReference type="NCBI Taxonomy" id="575540"/>
    <lineage>
        <taxon>Bacteria</taxon>
        <taxon>Pseudomonadati</taxon>
        <taxon>Planctomycetota</taxon>
        <taxon>Planctomycetia</taxon>
        <taxon>Isosphaerales</taxon>
        <taxon>Isosphaeraceae</taxon>
        <taxon>Isosphaera</taxon>
    </lineage>
</organism>
<feature type="region of interest" description="Disordered" evidence="1">
    <location>
        <begin position="32"/>
        <end position="70"/>
    </location>
</feature>
<dbReference type="InterPro" id="IPR025164">
    <property type="entry name" value="Toastrack_DUF4097"/>
</dbReference>